<dbReference type="EMBL" id="JBHTEF010000001">
    <property type="protein sequence ID" value="MFC7582252.1"/>
    <property type="molecule type" value="Genomic_DNA"/>
</dbReference>
<dbReference type="InterPro" id="IPR006140">
    <property type="entry name" value="D-isomer_DH_NAD-bd"/>
</dbReference>
<dbReference type="InterPro" id="IPR050418">
    <property type="entry name" value="D-iso_2-hydroxyacid_DH_PdxB"/>
</dbReference>
<evidence type="ECO:0000259" key="5">
    <source>
        <dbReference type="Pfam" id="PF00389"/>
    </source>
</evidence>
<evidence type="ECO:0000313" key="8">
    <source>
        <dbReference type="EMBL" id="MFC7582252.1"/>
    </source>
</evidence>
<dbReference type="SUPFAM" id="SSF52283">
    <property type="entry name" value="Formate/glycerate dehydrogenase catalytic domain-like"/>
    <property type="match status" value="1"/>
</dbReference>
<dbReference type="Pfam" id="PF02826">
    <property type="entry name" value="2-Hacid_dh_C"/>
    <property type="match status" value="1"/>
</dbReference>
<reference evidence="9" key="2">
    <citation type="journal article" date="2019" name="Int. J. Syst. Evol. Microbiol.">
        <title>The Global Catalogue of Microorganisms (GCM) 10K type strain sequencing project: providing services to taxonomists for standard genome sequencing and annotation.</title>
        <authorList>
            <consortium name="The Broad Institute Genomics Platform"/>
            <consortium name="The Broad Institute Genome Sequencing Center for Infectious Disease"/>
            <person name="Wu L."/>
            <person name="Ma J."/>
        </authorList>
    </citation>
    <scope>NUCLEOTIDE SEQUENCE [LARGE SCALE GENOMIC DNA]</scope>
    <source>
        <strain evidence="9">CCUG 56698</strain>
    </source>
</reference>
<evidence type="ECO:0000256" key="1">
    <source>
        <dbReference type="ARBA" id="ARBA00005854"/>
    </source>
</evidence>
<dbReference type="RefSeq" id="WP_380971075.1">
    <property type="nucleotide sequence ID" value="NZ_JBHTEF010000001.1"/>
</dbReference>
<dbReference type="InterPro" id="IPR036291">
    <property type="entry name" value="NAD(P)-bd_dom_sf"/>
</dbReference>
<evidence type="ECO:0000259" key="6">
    <source>
        <dbReference type="Pfam" id="PF02826"/>
    </source>
</evidence>
<dbReference type="CDD" id="cd05299">
    <property type="entry name" value="CtBP_dh"/>
    <property type="match status" value="1"/>
</dbReference>
<dbReference type="SUPFAM" id="SSF51735">
    <property type="entry name" value="NAD(P)-binding Rossmann-fold domains"/>
    <property type="match status" value="1"/>
</dbReference>
<name>A0ABW2SQ35_9ACTO</name>
<keyword evidence="2 4" id="KW-0560">Oxidoreductase</keyword>
<dbReference type="InterPro" id="IPR043322">
    <property type="entry name" value="CtBP"/>
</dbReference>
<evidence type="ECO:0000313" key="7">
    <source>
        <dbReference type="EMBL" id="MFC7579662.1"/>
    </source>
</evidence>
<reference evidence="8" key="1">
    <citation type="journal article" date="2014" name="Int. J. Syst. Evol. Microbiol.">
        <title>Complete genome of a new Firmicutes species belonging to the dominant human colonic microbiota ('Ruminococcus bicirculans') reveals two chromosomes and a selective capacity to utilize plant glucans.</title>
        <authorList>
            <consortium name="NISC Comparative Sequencing Program"/>
            <person name="Wegmann U."/>
            <person name="Louis P."/>
            <person name="Goesmann A."/>
            <person name="Henrissat B."/>
            <person name="Duncan S.H."/>
            <person name="Flint H.J."/>
        </authorList>
    </citation>
    <scope>NUCLEOTIDE SEQUENCE</scope>
    <source>
        <strain evidence="8">CCUG 56698</strain>
    </source>
</reference>
<dbReference type="EMBL" id="JBHTEF010000001">
    <property type="protein sequence ID" value="MFC7579662.1"/>
    <property type="molecule type" value="Genomic_DNA"/>
</dbReference>
<reference evidence="8" key="3">
    <citation type="submission" date="2024-09" db="EMBL/GenBank/DDBJ databases">
        <authorList>
            <person name="Sun Q."/>
            <person name="Mori K."/>
        </authorList>
    </citation>
    <scope>NUCLEOTIDE SEQUENCE</scope>
    <source>
        <strain evidence="8">CCUG 56698</strain>
    </source>
</reference>
<feature type="domain" description="D-isomer specific 2-hydroxyacid dehydrogenase NAD-binding" evidence="6">
    <location>
        <begin position="107"/>
        <end position="282"/>
    </location>
</feature>
<keyword evidence="9" id="KW-1185">Reference proteome</keyword>
<dbReference type="Gene3D" id="3.40.50.720">
    <property type="entry name" value="NAD(P)-binding Rossmann-like Domain"/>
    <property type="match status" value="2"/>
</dbReference>
<sequence length="326" mass="34655">MRIAIADCDHDSIDIEEKVVRAAGGDLVLRQAHTEDDVIAMCAGADGLIVQYAPVTSRVLDALPTVKGVVRYGVGVDTVDLDAATSHGVVVMNVPDYGTEEVADQAIALTMSVLRGVTQLDRRLRVGLTDLETIKPVPRISRSTFGIIGLGAIGRTTARKAAGVGFHVIGCDPFIPAGTDLDDGVEVTDRDDVIARSDVISLHVPLTRETRHMVDWGFLRSMKDTAIIVNTCRGAVVDTDALVGALSGGLIHGAGLDVFESEPLPADHPLTTLDNVVLTPHASWYSDAAYVDLKRKAAEHIVDYLSGGEPRNVVNGAILARRGDAR</sequence>
<dbReference type="Pfam" id="PF00389">
    <property type="entry name" value="2-Hacid_dh"/>
    <property type="match status" value="1"/>
</dbReference>
<evidence type="ECO:0000256" key="2">
    <source>
        <dbReference type="ARBA" id="ARBA00023002"/>
    </source>
</evidence>
<dbReference type="InterPro" id="IPR029753">
    <property type="entry name" value="D-isomer_DH_CS"/>
</dbReference>
<evidence type="ECO:0000256" key="4">
    <source>
        <dbReference type="RuleBase" id="RU003719"/>
    </source>
</evidence>
<accession>A0ABW2SQ35</accession>
<keyword evidence="3" id="KW-0520">NAD</keyword>
<evidence type="ECO:0000256" key="3">
    <source>
        <dbReference type="ARBA" id="ARBA00023027"/>
    </source>
</evidence>
<dbReference type="PROSITE" id="PS00670">
    <property type="entry name" value="D_2_HYDROXYACID_DH_2"/>
    <property type="match status" value="1"/>
</dbReference>
<dbReference type="PANTHER" id="PTHR43761:SF1">
    <property type="entry name" value="D-ISOMER SPECIFIC 2-HYDROXYACID DEHYDROGENASE CATALYTIC DOMAIN-CONTAINING PROTEIN-RELATED"/>
    <property type="match status" value="1"/>
</dbReference>
<dbReference type="Proteomes" id="UP001596527">
    <property type="component" value="Unassembled WGS sequence"/>
</dbReference>
<gene>
    <name evidence="7" type="ORF">ACFQWG_00225</name>
    <name evidence="8" type="ORF">ACFQWG_13745</name>
</gene>
<comment type="similarity">
    <text evidence="1 4">Belongs to the D-isomer specific 2-hydroxyacid dehydrogenase family.</text>
</comment>
<organism evidence="8 9">
    <name type="scientific">Schaalia naturae</name>
    <dbReference type="NCBI Taxonomy" id="635203"/>
    <lineage>
        <taxon>Bacteria</taxon>
        <taxon>Bacillati</taxon>
        <taxon>Actinomycetota</taxon>
        <taxon>Actinomycetes</taxon>
        <taxon>Actinomycetales</taxon>
        <taxon>Actinomycetaceae</taxon>
        <taxon>Schaalia</taxon>
    </lineage>
</organism>
<dbReference type="InterPro" id="IPR006139">
    <property type="entry name" value="D-isomer_2_OHA_DH_cat_dom"/>
</dbReference>
<dbReference type="PANTHER" id="PTHR43761">
    <property type="entry name" value="D-ISOMER SPECIFIC 2-HYDROXYACID DEHYDROGENASE FAMILY PROTEIN (AFU_ORTHOLOGUE AFUA_1G13630)"/>
    <property type="match status" value="1"/>
</dbReference>
<comment type="caution">
    <text evidence="8">The sequence shown here is derived from an EMBL/GenBank/DDBJ whole genome shotgun (WGS) entry which is preliminary data.</text>
</comment>
<feature type="domain" description="D-isomer specific 2-hydroxyacid dehydrogenase catalytic" evidence="5">
    <location>
        <begin position="18"/>
        <end position="315"/>
    </location>
</feature>
<dbReference type="PROSITE" id="PS00671">
    <property type="entry name" value="D_2_HYDROXYACID_DH_3"/>
    <property type="match status" value="1"/>
</dbReference>
<proteinExistence type="inferred from homology"/>
<protein>
    <submittedName>
        <fullName evidence="8">C-terminal binding protein</fullName>
    </submittedName>
</protein>
<evidence type="ECO:0000313" key="9">
    <source>
        <dbReference type="Proteomes" id="UP001596527"/>
    </source>
</evidence>